<dbReference type="GO" id="GO:0006891">
    <property type="term" value="P:intra-Golgi vesicle-mediated transport"/>
    <property type="evidence" value="ECO:0007669"/>
    <property type="project" value="TreeGrafter"/>
</dbReference>
<dbReference type="InterPro" id="IPR024603">
    <property type="entry name" value="COG_complex_COG2_C"/>
</dbReference>
<dbReference type="Proteomes" id="UP000294933">
    <property type="component" value="Unassembled WGS sequence"/>
</dbReference>
<comment type="similarity">
    <text evidence="2">Belongs to the COG2 family.</text>
</comment>
<keyword evidence="14" id="KW-1185">Reference proteome</keyword>
<evidence type="ECO:0000256" key="2">
    <source>
        <dbReference type="ARBA" id="ARBA00007603"/>
    </source>
</evidence>
<sequence length="892" mass="99772">MANGRRRSSAALTSDPFELDRLAEELALRENGPASTNRTSHEFPQLLPLSHDNTYLKSSTFSVEQFLLSRSFTSLPDLRAELRDYLAKLKDELVQLINDDYEAFISLSTDLRGEGTRLERLKWPLRGLRNEILESRSQLQGVQQAVDEKLQKRSSLREEKALLHLLLKIADSVSRLESLLLIASSDKQAPNGMRISEELNAATLEPHDDRGRGNRAKHLFRVATEYTQLLYHTGKARAEDCAFVNEIDSRIDRIKSTLSSDLDHLFSSTLLALVSKDKKGREKQSDADKIKLMSDLTECLRTYDMLSLWRDAEDVLRKDIVRDFVKRAIYLGALNAPPSPLLPRTPFVSSHENTSGHPPRTPYTPYTAFVSKQNPFFADHAFHTSSTLPHGYLLEESDNSLAALFNKILKFVDRDMKGIMDAAERVGVKRVSAQSGTTVKATGNAEDGFEILANVIWAEVGRAILDDLGSVVFAAGQPDEFRKNYETTQAFIRSLEYLAPSLHSIRCMRSHPVYESFHRRWQLPVYFQLRWKDIIGELEDDLEQTTLDTANISSQSRNSNIDGFATRQAKSVYNAIAACWSADIYIPDLSHRFWKLTLQVLSRYRVWLDASLVSLDLSSSNAGPERLPGTPSSASRAATPIPHSDFQTADRKNNDDASLRHCAAAVQDIKQMQTQVMTLWRTEISVLIPTAVVEGEDDTLEDVLIRSLSALTDLLPPMIAHITSILSGRACEALTPVKSIPGQYRAMSSKHIPSTPSQFVALIFRPAKAFFGVISEGGEGRALKDEFAAQIISELFETVANRYIMHLTAMKKTEESLRRLKKGKRSGFSLFGGGSANDEDNRDEERVKAQMVLDVEAFGKDAESLGVDVHNSDSFKALNYMVHANMADGGDQ</sequence>
<keyword evidence="5" id="KW-0653">Protein transport</keyword>
<keyword evidence="4" id="KW-0813">Transport</keyword>
<proteinExistence type="inferred from homology"/>
<dbReference type="GO" id="GO:0015031">
    <property type="term" value="P:protein transport"/>
    <property type="evidence" value="ECO:0007669"/>
    <property type="project" value="UniProtKB-KW"/>
</dbReference>
<dbReference type="AlphaFoldDB" id="A0A4Y7QFH6"/>
<dbReference type="OrthoDB" id="332281at2759"/>
<feature type="domain" description="COG complex component COG2 C-terminal" evidence="12">
    <location>
        <begin position="519"/>
        <end position="855"/>
    </location>
</feature>
<evidence type="ECO:0000256" key="6">
    <source>
        <dbReference type="ARBA" id="ARBA00023034"/>
    </source>
</evidence>
<dbReference type="VEuPathDB" id="FungiDB:BD410DRAFT_783963"/>
<evidence type="ECO:0000256" key="1">
    <source>
        <dbReference type="ARBA" id="ARBA00004395"/>
    </source>
</evidence>
<evidence type="ECO:0000313" key="14">
    <source>
        <dbReference type="Proteomes" id="UP000294933"/>
    </source>
</evidence>
<evidence type="ECO:0000256" key="8">
    <source>
        <dbReference type="ARBA" id="ARBA00031344"/>
    </source>
</evidence>
<evidence type="ECO:0000256" key="9">
    <source>
        <dbReference type="SAM" id="Coils"/>
    </source>
</evidence>
<dbReference type="InterPro" id="IPR024602">
    <property type="entry name" value="COG_su2_N"/>
</dbReference>
<dbReference type="InterPro" id="IPR009316">
    <property type="entry name" value="COG2"/>
</dbReference>
<gene>
    <name evidence="13" type="ORF">BD410DRAFT_783963</name>
</gene>
<accession>A0A4Y7QFH6</accession>
<organism evidence="13 14">
    <name type="scientific">Rickenella mellea</name>
    <dbReference type="NCBI Taxonomy" id="50990"/>
    <lineage>
        <taxon>Eukaryota</taxon>
        <taxon>Fungi</taxon>
        <taxon>Dikarya</taxon>
        <taxon>Basidiomycota</taxon>
        <taxon>Agaricomycotina</taxon>
        <taxon>Agaricomycetes</taxon>
        <taxon>Hymenochaetales</taxon>
        <taxon>Rickenellaceae</taxon>
        <taxon>Rickenella</taxon>
    </lineage>
</organism>
<dbReference type="GO" id="GO:0007030">
    <property type="term" value="P:Golgi organization"/>
    <property type="evidence" value="ECO:0007669"/>
    <property type="project" value="InterPro"/>
</dbReference>
<keyword evidence="6" id="KW-0333">Golgi apparatus</keyword>
<evidence type="ECO:0000313" key="13">
    <source>
        <dbReference type="EMBL" id="TDL25958.1"/>
    </source>
</evidence>
<dbReference type="GO" id="GO:0017119">
    <property type="term" value="C:Golgi transport complex"/>
    <property type="evidence" value="ECO:0007669"/>
    <property type="project" value="TreeGrafter"/>
</dbReference>
<reference evidence="13 14" key="1">
    <citation type="submission" date="2018-06" db="EMBL/GenBank/DDBJ databases">
        <title>A transcriptomic atlas of mushroom development highlights an independent origin of complex multicellularity.</title>
        <authorList>
            <consortium name="DOE Joint Genome Institute"/>
            <person name="Krizsan K."/>
            <person name="Almasi E."/>
            <person name="Merenyi Z."/>
            <person name="Sahu N."/>
            <person name="Viragh M."/>
            <person name="Koszo T."/>
            <person name="Mondo S."/>
            <person name="Kiss B."/>
            <person name="Balint B."/>
            <person name="Kues U."/>
            <person name="Barry K."/>
            <person name="Hegedus J.C."/>
            <person name="Henrissat B."/>
            <person name="Johnson J."/>
            <person name="Lipzen A."/>
            <person name="Ohm R."/>
            <person name="Nagy I."/>
            <person name="Pangilinan J."/>
            <person name="Yan J."/>
            <person name="Xiong Y."/>
            <person name="Grigoriev I.V."/>
            <person name="Hibbett D.S."/>
            <person name="Nagy L.G."/>
        </authorList>
    </citation>
    <scope>NUCLEOTIDE SEQUENCE [LARGE SCALE GENOMIC DNA]</scope>
    <source>
        <strain evidence="13 14">SZMC22713</strain>
    </source>
</reference>
<feature type="region of interest" description="Disordered" evidence="10">
    <location>
        <begin position="620"/>
        <end position="652"/>
    </location>
</feature>
<dbReference type="Pfam" id="PF06148">
    <property type="entry name" value="COG2_N"/>
    <property type="match status" value="1"/>
</dbReference>
<dbReference type="PANTHER" id="PTHR12961:SF0">
    <property type="entry name" value="CONSERVED OLIGOMERIC GOLGI COMPLEX SUBUNIT 2"/>
    <property type="match status" value="1"/>
</dbReference>
<protein>
    <recommendedName>
        <fullName evidence="3">Conserved oligomeric Golgi complex subunit 2</fullName>
    </recommendedName>
    <alternativeName>
        <fullName evidence="8">Component of oligomeric Golgi complex 2</fullName>
    </alternativeName>
</protein>
<evidence type="ECO:0000259" key="11">
    <source>
        <dbReference type="Pfam" id="PF06148"/>
    </source>
</evidence>
<dbReference type="GO" id="GO:0000139">
    <property type="term" value="C:Golgi membrane"/>
    <property type="evidence" value="ECO:0007669"/>
    <property type="project" value="UniProtKB-SubCell"/>
</dbReference>
<evidence type="ECO:0000256" key="3">
    <source>
        <dbReference type="ARBA" id="ARBA00020977"/>
    </source>
</evidence>
<dbReference type="Pfam" id="PF12022">
    <property type="entry name" value="COG2_C"/>
    <property type="match status" value="1"/>
</dbReference>
<evidence type="ECO:0000256" key="5">
    <source>
        <dbReference type="ARBA" id="ARBA00022927"/>
    </source>
</evidence>
<dbReference type="EMBL" id="ML170162">
    <property type="protein sequence ID" value="TDL25958.1"/>
    <property type="molecule type" value="Genomic_DNA"/>
</dbReference>
<feature type="coiled-coil region" evidence="9">
    <location>
        <begin position="125"/>
        <end position="159"/>
    </location>
</feature>
<name>A0A4Y7QFH6_9AGAM</name>
<keyword evidence="9" id="KW-0175">Coiled coil</keyword>
<comment type="subcellular location">
    <subcellularLocation>
        <location evidence="1">Golgi apparatus membrane</location>
        <topology evidence="1">Peripheral membrane protein</topology>
    </subcellularLocation>
</comment>
<keyword evidence="7" id="KW-0472">Membrane</keyword>
<evidence type="ECO:0000256" key="10">
    <source>
        <dbReference type="SAM" id="MobiDB-lite"/>
    </source>
</evidence>
<dbReference type="PANTHER" id="PTHR12961">
    <property type="entry name" value="CONSERVED OLIGOMERIC GOLGI COMPLEX COMPONENT 2"/>
    <property type="match status" value="1"/>
</dbReference>
<dbReference type="STRING" id="50990.A0A4Y7QFH6"/>
<feature type="domain" description="Conserved oligomeric Golgi complex subunit 2 N-terminal" evidence="11">
    <location>
        <begin position="50"/>
        <end position="121"/>
    </location>
</feature>
<evidence type="ECO:0000259" key="12">
    <source>
        <dbReference type="Pfam" id="PF12022"/>
    </source>
</evidence>
<evidence type="ECO:0000256" key="4">
    <source>
        <dbReference type="ARBA" id="ARBA00022448"/>
    </source>
</evidence>
<evidence type="ECO:0000256" key="7">
    <source>
        <dbReference type="ARBA" id="ARBA00023136"/>
    </source>
</evidence>